<keyword evidence="2" id="KW-0472">Membrane</keyword>
<evidence type="ECO:0000256" key="1">
    <source>
        <dbReference type="SAM" id="Coils"/>
    </source>
</evidence>
<keyword evidence="1" id="KW-0175">Coiled coil</keyword>
<gene>
    <name evidence="3" type="ORF">S03H2_45693</name>
</gene>
<feature type="transmembrane region" description="Helical" evidence="2">
    <location>
        <begin position="140"/>
        <end position="159"/>
    </location>
</feature>
<accession>X1JTA7</accession>
<organism evidence="3">
    <name type="scientific">marine sediment metagenome</name>
    <dbReference type="NCBI Taxonomy" id="412755"/>
    <lineage>
        <taxon>unclassified sequences</taxon>
        <taxon>metagenomes</taxon>
        <taxon>ecological metagenomes</taxon>
    </lineage>
</organism>
<proteinExistence type="predicted"/>
<keyword evidence="2" id="KW-1133">Transmembrane helix</keyword>
<reference evidence="3" key="1">
    <citation type="journal article" date="2014" name="Front. Microbiol.">
        <title>High frequency of phylogenetically diverse reductive dehalogenase-homologous genes in deep subseafloor sedimentary metagenomes.</title>
        <authorList>
            <person name="Kawai M."/>
            <person name="Futagami T."/>
            <person name="Toyoda A."/>
            <person name="Takaki Y."/>
            <person name="Nishi S."/>
            <person name="Hori S."/>
            <person name="Arai W."/>
            <person name="Tsubouchi T."/>
            <person name="Morono Y."/>
            <person name="Uchiyama I."/>
            <person name="Ito T."/>
            <person name="Fujiyama A."/>
            <person name="Inagaki F."/>
            <person name="Takami H."/>
        </authorList>
    </citation>
    <scope>NUCLEOTIDE SEQUENCE</scope>
    <source>
        <strain evidence="3">Expedition CK06-06</strain>
    </source>
</reference>
<evidence type="ECO:0000313" key="3">
    <source>
        <dbReference type="EMBL" id="GAH73033.1"/>
    </source>
</evidence>
<keyword evidence="2" id="KW-0812">Transmembrane</keyword>
<evidence type="ECO:0000256" key="2">
    <source>
        <dbReference type="SAM" id="Phobius"/>
    </source>
</evidence>
<dbReference type="AlphaFoldDB" id="X1JTA7"/>
<protein>
    <submittedName>
        <fullName evidence="3">Uncharacterized protein</fullName>
    </submittedName>
</protein>
<name>X1JTA7_9ZZZZ</name>
<dbReference type="EMBL" id="BARU01028646">
    <property type="protein sequence ID" value="GAH73033.1"/>
    <property type="molecule type" value="Genomic_DNA"/>
</dbReference>
<feature type="non-terminal residue" evidence="3">
    <location>
        <position position="1"/>
    </location>
</feature>
<sequence length="160" mass="18745">IKENLKILKESMFNAYKGRANVHNKNALKAYEKSDLQIAQKEWRLAISNFQAAIDLNKDEKLNFSYDDLQKAIKNTEIRLKQLEIEMLILDADNELKEASSLQKKDLRKAIKMVNGIIFTYSEAKEKANKNTLFKPLSESYYLLSRFIIFYAIIHPIIWK</sequence>
<comment type="caution">
    <text evidence="3">The sequence shown here is derived from an EMBL/GenBank/DDBJ whole genome shotgun (WGS) entry which is preliminary data.</text>
</comment>
<feature type="coiled-coil region" evidence="1">
    <location>
        <begin position="66"/>
        <end position="93"/>
    </location>
</feature>